<dbReference type="Proteomes" id="UP000035680">
    <property type="component" value="Unassembled WGS sequence"/>
</dbReference>
<dbReference type="InterPro" id="IPR035940">
    <property type="entry name" value="CAP_sf"/>
</dbReference>
<dbReference type="WBParaSite" id="SVE_1875800.1">
    <property type="protein sequence ID" value="SVE_1875800.1"/>
    <property type="gene ID" value="SVE_1875800"/>
</dbReference>
<reference evidence="3" key="2">
    <citation type="submission" date="2015-08" db="UniProtKB">
        <authorList>
            <consortium name="WormBaseParasite"/>
        </authorList>
    </citation>
    <scope>IDENTIFICATION</scope>
</reference>
<reference evidence="2" key="1">
    <citation type="submission" date="2014-07" db="EMBL/GenBank/DDBJ databases">
        <authorList>
            <person name="Martin A.A"/>
            <person name="De Silva N."/>
        </authorList>
    </citation>
    <scope>NUCLEOTIDE SEQUENCE</scope>
</reference>
<dbReference type="PANTHER" id="PTHR10334">
    <property type="entry name" value="CYSTEINE-RICH SECRETORY PROTEIN-RELATED"/>
    <property type="match status" value="1"/>
</dbReference>
<protein>
    <submittedName>
        <fullName evidence="3">SCP domain-containing protein</fullName>
    </submittedName>
</protein>
<evidence type="ECO:0000259" key="1">
    <source>
        <dbReference type="SMART" id="SM00198"/>
    </source>
</evidence>
<dbReference type="Pfam" id="PF00188">
    <property type="entry name" value="CAP"/>
    <property type="match status" value="1"/>
</dbReference>
<dbReference type="Gene3D" id="3.40.33.10">
    <property type="entry name" value="CAP"/>
    <property type="match status" value="1"/>
</dbReference>
<feature type="domain" description="SCP" evidence="1">
    <location>
        <begin position="115"/>
        <end position="243"/>
    </location>
</feature>
<sequence>MKQEITGSDISDLQPVTFKNPGKVSLNTLQNKNTIIRFGDDTVKVFDKNEAPKKVRNKKKRRNHNSSRKNFKDQRYYGSILKDFLKKFTLSGRIWRHVWLKCRYVRCYSQNNFAVLYGNYLSEINLLRKVHGVRSLQFDYRLGKKASEFAKKNYQVRHLLFGQNYTNGEMSTVASISELPFVVHKWYQENSRYNYKAIALLTKSVHFSTMIWRSSSKVGIGFYRQGNSFYITFLFWPEGNQKFQFRRNVPRPNYRLCNSRNFFRM</sequence>
<dbReference type="AlphaFoldDB" id="A0A0K0G213"/>
<proteinExistence type="predicted"/>
<organism evidence="2 3">
    <name type="scientific">Strongyloides venezuelensis</name>
    <name type="common">Threadworm</name>
    <dbReference type="NCBI Taxonomy" id="75913"/>
    <lineage>
        <taxon>Eukaryota</taxon>
        <taxon>Metazoa</taxon>
        <taxon>Ecdysozoa</taxon>
        <taxon>Nematoda</taxon>
        <taxon>Chromadorea</taxon>
        <taxon>Rhabditida</taxon>
        <taxon>Tylenchina</taxon>
        <taxon>Panagrolaimomorpha</taxon>
        <taxon>Strongyloidoidea</taxon>
        <taxon>Strongyloididae</taxon>
        <taxon>Strongyloides</taxon>
    </lineage>
</organism>
<name>A0A0K0G213_STRVS</name>
<keyword evidence="2" id="KW-1185">Reference proteome</keyword>
<dbReference type="InterPro" id="IPR014044">
    <property type="entry name" value="CAP_dom"/>
</dbReference>
<dbReference type="SMART" id="SM00198">
    <property type="entry name" value="SCP"/>
    <property type="match status" value="1"/>
</dbReference>
<accession>A0A0K0G213</accession>
<dbReference type="SUPFAM" id="SSF55797">
    <property type="entry name" value="PR-1-like"/>
    <property type="match status" value="1"/>
</dbReference>
<evidence type="ECO:0000313" key="2">
    <source>
        <dbReference type="Proteomes" id="UP000035680"/>
    </source>
</evidence>
<dbReference type="InterPro" id="IPR001283">
    <property type="entry name" value="CRISP-related"/>
</dbReference>
<evidence type="ECO:0000313" key="3">
    <source>
        <dbReference type="WBParaSite" id="SVE_1875800.1"/>
    </source>
</evidence>